<evidence type="ECO:0000256" key="1">
    <source>
        <dbReference type="SAM" id="Phobius"/>
    </source>
</evidence>
<protein>
    <submittedName>
        <fullName evidence="2">Uncharacterized protein</fullName>
    </submittedName>
</protein>
<gene>
    <name evidence="2" type="ordered locus">Daro_3697</name>
</gene>
<evidence type="ECO:0000313" key="2">
    <source>
        <dbReference type="EMBL" id="AAZ48426.1"/>
    </source>
</evidence>
<dbReference type="HOGENOM" id="CLU_2245500_0_0_4"/>
<proteinExistence type="predicted"/>
<accession>Q479Q5</accession>
<name>Q479Q5_DECAR</name>
<keyword evidence="1" id="KW-0472">Membrane</keyword>
<dbReference type="KEGG" id="dar:Daro_3697"/>
<keyword evidence="1" id="KW-1133">Transmembrane helix</keyword>
<keyword evidence="1" id="KW-0812">Transmembrane</keyword>
<organism evidence="2">
    <name type="scientific">Dechloromonas aromatica (strain RCB)</name>
    <dbReference type="NCBI Taxonomy" id="159087"/>
    <lineage>
        <taxon>Bacteria</taxon>
        <taxon>Pseudomonadati</taxon>
        <taxon>Pseudomonadota</taxon>
        <taxon>Betaproteobacteria</taxon>
        <taxon>Rhodocyclales</taxon>
        <taxon>Azonexaceae</taxon>
        <taxon>Dechloromonas</taxon>
    </lineage>
</organism>
<feature type="transmembrane region" description="Helical" evidence="1">
    <location>
        <begin position="12"/>
        <end position="29"/>
    </location>
</feature>
<reference evidence="2" key="1">
    <citation type="submission" date="2005-08" db="EMBL/GenBank/DDBJ databases">
        <title>Complete sequence of Dechloromonas aromatica RCB.</title>
        <authorList>
            <person name="Salinero K.K."/>
            <person name="Copeland A."/>
            <person name="Lucas S."/>
            <person name="Lapidus A."/>
            <person name="Barry K."/>
            <person name="Detter J.C."/>
            <person name="Glavina T."/>
            <person name="Hammon N."/>
            <person name="Israni S."/>
            <person name="Pitluck S."/>
            <person name="Di Bartolo G."/>
            <person name="Trong S."/>
            <person name="Schmutz J."/>
            <person name="Larimer F."/>
            <person name="Land M."/>
            <person name="Ivanova N."/>
            <person name="Richardson P."/>
        </authorList>
    </citation>
    <scope>NUCLEOTIDE SEQUENCE</scope>
    <source>
        <strain evidence="2">RCB</strain>
    </source>
</reference>
<sequence>MALMTERTTSILLISTVLIAILGVFLLPLRQGLGVISRFISTAYIVDIFAVWFFLFMKLTSKLAPLNFKWESLSRNENMFCIFYVFLTKEAREEWRGYISEKKK</sequence>
<dbReference type="AlphaFoldDB" id="Q479Q5"/>
<feature type="transmembrane region" description="Helical" evidence="1">
    <location>
        <begin position="35"/>
        <end position="56"/>
    </location>
</feature>
<dbReference type="EMBL" id="CP000089">
    <property type="protein sequence ID" value="AAZ48426.1"/>
    <property type="molecule type" value="Genomic_DNA"/>
</dbReference>